<dbReference type="EMBL" id="RCZP01000043">
    <property type="protein sequence ID" value="TPG45985.1"/>
    <property type="molecule type" value="Genomic_DNA"/>
</dbReference>
<evidence type="ECO:0000313" key="2">
    <source>
        <dbReference type="Proteomes" id="UP000317078"/>
    </source>
</evidence>
<evidence type="ECO:0000313" key="1">
    <source>
        <dbReference type="EMBL" id="TPG45985.1"/>
    </source>
</evidence>
<accession>A0A502F9B4</accession>
<dbReference type="GO" id="GO:0003723">
    <property type="term" value="F:RNA binding"/>
    <property type="evidence" value="ECO:0007669"/>
    <property type="project" value="InterPro"/>
</dbReference>
<comment type="caution">
    <text evidence="1">The sequence shown here is derived from an EMBL/GenBank/DDBJ whole genome shotgun (WGS) entry which is preliminary data.</text>
</comment>
<dbReference type="GO" id="GO:0004519">
    <property type="term" value="F:endonuclease activity"/>
    <property type="evidence" value="ECO:0007669"/>
    <property type="project" value="InterPro"/>
</dbReference>
<name>A0A502F9B4_9PROT</name>
<reference evidence="1 2" key="1">
    <citation type="journal article" date="2019" name="Environ. Microbiol.">
        <title>Species interactions and distinct microbial communities in high Arctic permafrost affected cryosols are associated with the CH4 and CO2 gas fluxes.</title>
        <authorList>
            <person name="Altshuler I."/>
            <person name="Hamel J."/>
            <person name="Turney S."/>
            <person name="Magnuson E."/>
            <person name="Levesque R."/>
            <person name="Greer C."/>
            <person name="Whyte L.G."/>
        </authorList>
    </citation>
    <scope>NUCLEOTIDE SEQUENCE [LARGE SCALE GENOMIC DNA]</scope>
    <source>
        <strain evidence="1 2">S9.3B</strain>
    </source>
</reference>
<sequence>MLPRLGIFRFPIWESSVVEVLSFKLLEKYWKRKGNEKAEKPLRDWFGIAEHSEWKTTIEVKNTFPQTDFQPRGRAIFDIGGNKFRIVARIEYQNQIVRIEEVLDHTEYDAWNEKQRRQGK</sequence>
<organism evidence="1 2">
    <name type="scientific">Muricoccus nepalensis</name>
    <dbReference type="NCBI Taxonomy" id="1854500"/>
    <lineage>
        <taxon>Bacteria</taxon>
        <taxon>Pseudomonadati</taxon>
        <taxon>Pseudomonadota</taxon>
        <taxon>Alphaproteobacteria</taxon>
        <taxon>Acetobacterales</taxon>
        <taxon>Roseomonadaceae</taxon>
        <taxon>Muricoccus</taxon>
    </lineage>
</organism>
<protein>
    <submittedName>
        <fullName evidence="1">Type II toxin-antitoxin system HigB family toxin</fullName>
    </submittedName>
</protein>
<dbReference type="OrthoDB" id="9799912at2"/>
<keyword evidence="2" id="KW-1185">Reference proteome</keyword>
<dbReference type="AlphaFoldDB" id="A0A502F9B4"/>
<dbReference type="InterPro" id="IPR018669">
    <property type="entry name" value="Toxin_HigB"/>
</dbReference>
<dbReference type="Pfam" id="PF09907">
    <property type="entry name" value="HigB_toxin"/>
    <property type="match status" value="1"/>
</dbReference>
<proteinExistence type="predicted"/>
<dbReference type="Proteomes" id="UP000317078">
    <property type="component" value="Unassembled WGS sequence"/>
</dbReference>
<gene>
    <name evidence="1" type="ORF">EAH89_25520</name>
</gene>
<dbReference type="GO" id="GO:0110001">
    <property type="term" value="C:toxin-antitoxin complex"/>
    <property type="evidence" value="ECO:0007669"/>
    <property type="project" value="InterPro"/>
</dbReference>